<feature type="transmembrane region" description="Helical" evidence="1">
    <location>
        <begin position="36"/>
        <end position="58"/>
    </location>
</feature>
<keyword evidence="1" id="KW-0812">Transmembrane</keyword>
<sequence>MGSHAFRLRLNFETYYQWTVVFVFSQPYNKEHPLVAFSRAMLLFLASLLALSSGILSLDKLNMCMNAKHQKVEPGPEGALYHQVININGDFIVFELQGGLHFWEHLQVMI</sequence>
<dbReference type="Proteomes" id="UP001482620">
    <property type="component" value="Unassembled WGS sequence"/>
</dbReference>
<keyword evidence="1" id="KW-0472">Membrane</keyword>
<reference evidence="2 3" key="1">
    <citation type="submission" date="2021-06" db="EMBL/GenBank/DDBJ databases">
        <authorList>
            <person name="Palmer J.M."/>
        </authorList>
    </citation>
    <scope>NUCLEOTIDE SEQUENCE [LARGE SCALE GENOMIC DNA]</scope>
    <source>
        <strain evidence="3">if_2019</strain>
        <tissue evidence="2">Muscle</tissue>
    </source>
</reference>
<organism evidence="2 3">
    <name type="scientific">Ilyodon furcidens</name>
    <name type="common">goldbreast splitfin</name>
    <dbReference type="NCBI Taxonomy" id="33524"/>
    <lineage>
        <taxon>Eukaryota</taxon>
        <taxon>Metazoa</taxon>
        <taxon>Chordata</taxon>
        <taxon>Craniata</taxon>
        <taxon>Vertebrata</taxon>
        <taxon>Euteleostomi</taxon>
        <taxon>Actinopterygii</taxon>
        <taxon>Neopterygii</taxon>
        <taxon>Teleostei</taxon>
        <taxon>Neoteleostei</taxon>
        <taxon>Acanthomorphata</taxon>
        <taxon>Ovalentaria</taxon>
        <taxon>Atherinomorphae</taxon>
        <taxon>Cyprinodontiformes</taxon>
        <taxon>Goodeidae</taxon>
        <taxon>Ilyodon</taxon>
    </lineage>
</organism>
<evidence type="ECO:0000313" key="3">
    <source>
        <dbReference type="Proteomes" id="UP001482620"/>
    </source>
</evidence>
<evidence type="ECO:0000256" key="1">
    <source>
        <dbReference type="SAM" id="Phobius"/>
    </source>
</evidence>
<comment type="caution">
    <text evidence="2">The sequence shown here is derived from an EMBL/GenBank/DDBJ whole genome shotgun (WGS) entry which is preliminary data.</text>
</comment>
<name>A0ABV0TTX5_9TELE</name>
<keyword evidence="3" id="KW-1185">Reference proteome</keyword>
<accession>A0ABV0TTX5</accession>
<dbReference type="EMBL" id="JAHRIQ010047274">
    <property type="protein sequence ID" value="MEQ2236365.1"/>
    <property type="molecule type" value="Genomic_DNA"/>
</dbReference>
<protein>
    <submittedName>
        <fullName evidence="2">Uncharacterized protein</fullName>
    </submittedName>
</protein>
<proteinExistence type="predicted"/>
<keyword evidence="1" id="KW-1133">Transmembrane helix</keyword>
<evidence type="ECO:0000313" key="2">
    <source>
        <dbReference type="EMBL" id="MEQ2236365.1"/>
    </source>
</evidence>
<gene>
    <name evidence="2" type="ORF">ILYODFUR_012070</name>
</gene>